<evidence type="ECO:0000256" key="9">
    <source>
        <dbReference type="ARBA" id="ARBA00023077"/>
    </source>
</evidence>
<sequence length="729" mass="79561">MRKIATLLSLSLLLSASVLAEESVNAAGDGSGAPALNSQQGPLSSQVTQTSLASQASQSSRGADRLEAIVVTASPQAKDRGEYSGSLSILKDGDLALISHEHIQQSLARIPGANVSRGNGQEYLPALRSPVLSGAGACGSILTMQDNIPLFPVGFCNINELFAAHSEQAQRLEVIRGPAGTLHGAGAMHGVINVVGISADADAPAQVRIGGGPEDRWKLNLRGNLLRGSGATLASALSLAQDGGYRAQSGFDQQKFSLVFRPAAGGPDAETRFSVTNLEQETAGYVVGEDAWRDPSLRRSNPNPEAYRDVRTARLSHSLTHITQGGHTVTVTPYARWGEMALLQHFLPGQPLEETEHVSVGFRSHGYGNVGASLAVSAGLDGELTHASLRQFQVEEATGSAFLQETLPQGLQYDYEVRSVLLSPFLLMAYSPSAQLSLEAGLRLQAQRYEYDNRMLAGRTREDGSPCGFGGCRYSRPADRADDFENWSPSVGLFYDWAPQHQVFANLAHGFRAPQATELYRLQREQNVADLDSEALRSLEVGLRGRQGPLGYELVTYAMEKRNVIFRDTDFFNRSGGATSHRGAELALGYALGRRWSLDLAASYAEHRYRDKRLLDGIPLDGNLVDSAPRAFGSARLNWQPDERSQLELEWLHQGRYYTDPLNLHSYPGHDLLNVRARRSFDEGWALALRVLNLLDERYAERADFSSFSGDRYFPGEPRAIYAELELDF</sequence>
<proteinExistence type="inferred from homology"/>
<name>A0ABP9WMC5_9GAMM</name>
<keyword evidence="11 12" id="KW-0998">Cell outer membrane</keyword>
<evidence type="ECO:0000256" key="13">
    <source>
        <dbReference type="RuleBase" id="RU003357"/>
    </source>
</evidence>
<organism evidence="18 19">
    <name type="scientific">Microbulbifer aestuariivivens</name>
    <dbReference type="NCBI Taxonomy" id="1908308"/>
    <lineage>
        <taxon>Bacteria</taxon>
        <taxon>Pseudomonadati</taxon>
        <taxon>Pseudomonadota</taxon>
        <taxon>Gammaproteobacteria</taxon>
        <taxon>Cellvibrionales</taxon>
        <taxon>Microbulbiferaceae</taxon>
        <taxon>Microbulbifer</taxon>
    </lineage>
</organism>
<dbReference type="Pfam" id="PF00593">
    <property type="entry name" value="TonB_dep_Rec_b-barrel"/>
    <property type="match status" value="1"/>
</dbReference>
<evidence type="ECO:0000259" key="17">
    <source>
        <dbReference type="Pfam" id="PF07715"/>
    </source>
</evidence>
<dbReference type="EMBL" id="BAABRT010000001">
    <property type="protein sequence ID" value="GAA5523566.1"/>
    <property type="molecule type" value="Genomic_DNA"/>
</dbReference>
<feature type="region of interest" description="Disordered" evidence="14">
    <location>
        <begin position="27"/>
        <end position="60"/>
    </location>
</feature>
<dbReference type="Proteomes" id="UP001408594">
    <property type="component" value="Unassembled WGS sequence"/>
</dbReference>
<comment type="similarity">
    <text evidence="12 13">Belongs to the TonB-dependent receptor family.</text>
</comment>
<keyword evidence="7" id="KW-0408">Iron</keyword>
<evidence type="ECO:0000259" key="16">
    <source>
        <dbReference type="Pfam" id="PF00593"/>
    </source>
</evidence>
<evidence type="ECO:0000256" key="11">
    <source>
        <dbReference type="ARBA" id="ARBA00023237"/>
    </source>
</evidence>
<keyword evidence="6 15" id="KW-0732">Signal</keyword>
<evidence type="ECO:0000256" key="3">
    <source>
        <dbReference type="ARBA" id="ARBA00022452"/>
    </source>
</evidence>
<feature type="chain" id="PRO_5047006029" evidence="15">
    <location>
        <begin position="21"/>
        <end position="729"/>
    </location>
</feature>
<dbReference type="InterPro" id="IPR000531">
    <property type="entry name" value="Beta-barrel_TonB"/>
</dbReference>
<evidence type="ECO:0000313" key="18">
    <source>
        <dbReference type="EMBL" id="GAA5523566.1"/>
    </source>
</evidence>
<dbReference type="PANTHER" id="PTHR32552:SF68">
    <property type="entry name" value="FERRICHROME OUTER MEMBRANE TRANSPORTER_PHAGE RECEPTOR"/>
    <property type="match status" value="1"/>
</dbReference>
<keyword evidence="8" id="KW-0406">Ion transport</keyword>
<keyword evidence="2 12" id="KW-0813">Transport</keyword>
<keyword evidence="3 12" id="KW-1134">Transmembrane beta strand</keyword>
<feature type="compositionally biased region" description="Low complexity" evidence="14">
    <location>
        <begin position="43"/>
        <end position="60"/>
    </location>
</feature>
<feature type="domain" description="TonB-dependent receptor plug" evidence="17">
    <location>
        <begin position="84"/>
        <end position="191"/>
    </location>
</feature>
<evidence type="ECO:0000256" key="5">
    <source>
        <dbReference type="ARBA" id="ARBA00022692"/>
    </source>
</evidence>
<evidence type="ECO:0000256" key="12">
    <source>
        <dbReference type="PROSITE-ProRule" id="PRU01360"/>
    </source>
</evidence>
<protein>
    <submittedName>
        <fullName evidence="18">Vitamin B12 transporter BtuB</fullName>
    </submittedName>
</protein>
<keyword evidence="19" id="KW-1185">Reference proteome</keyword>
<reference evidence="18 19" key="1">
    <citation type="submission" date="2024-02" db="EMBL/GenBank/DDBJ databases">
        <title>Microbulbifer aestuariivivens NBRC 112533.</title>
        <authorList>
            <person name="Ichikawa N."/>
            <person name="Katano-Makiyama Y."/>
            <person name="Hidaka K."/>
        </authorList>
    </citation>
    <scope>NUCLEOTIDE SEQUENCE [LARGE SCALE GENOMIC DNA]</scope>
    <source>
        <strain evidence="18 19">NBRC 112533</strain>
    </source>
</reference>
<comment type="caution">
    <text evidence="18">The sequence shown here is derived from an EMBL/GenBank/DDBJ whole genome shotgun (WGS) entry which is preliminary data.</text>
</comment>
<dbReference type="InterPro" id="IPR036942">
    <property type="entry name" value="Beta-barrel_TonB_sf"/>
</dbReference>
<dbReference type="InterPro" id="IPR037066">
    <property type="entry name" value="Plug_dom_sf"/>
</dbReference>
<evidence type="ECO:0000256" key="14">
    <source>
        <dbReference type="SAM" id="MobiDB-lite"/>
    </source>
</evidence>
<dbReference type="Gene3D" id="2.170.130.10">
    <property type="entry name" value="TonB-dependent receptor, plug domain"/>
    <property type="match status" value="1"/>
</dbReference>
<evidence type="ECO:0000313" key="19">
    <source>
        <dbReference type="Proteomes" id="UP001408594"/>
    </source>
</evidence>
<feature type="signal peptide" evidence="15">
    <location>
        <begin position="1"/>
        <end position="20"/>
    </location>
</feature>
<dbReference type="PROSITE" id="PS52016">
    <property type="entry name" value="TONB_DEPENDENT_REC_3"/>
    <property type="match status" value="1"/>
</dbReference>
<keyword evidence="9 13" id="KW-0798">TonB box</keyword>
<dbReference type="InterPro" id="IPR012910">
    <property type="entry name" value="Plug_dom"/>
</dbReference>
<accession>A0ABP9WMC5</accession>
<feature type="domain" description="TonB-dependent receptor-like beta-barrel" evidence="16">
    <location>
        <begin position="282"/>
        <end position="694"/>
    </location>
</feature>
<dbReference type="InterPro" id="IPR039426">
    <property type="entry name" value="TonB-dep_rcpt-like"/>
</dbReference>
<evidence type="ECO:0000256" key="6">
    <source>
        <dbReference type="ARBA" id="ARBA00022729"/>
    </source>
</evidence>
<evidence type="ECO:0000256" key="2">
    <source>
        <dbReference type="ARBA" id="ARBA00022448"/>
    </source>
</evidence>
<dbReference type="SUPFAM" id="SSF56935">
    <property type="entry name" value="Porins"/>
    <property type="match status" value="1"/>
</dbReference>
<keyword evidence="5 12" id="KW-0812">Transmembrane</keyword>
<keyword evidence="4" id="KW-0410">Iron transport</keyword>
<gene>
    <name evidence="18" type="primary">btuB_1</name>
    <name evidence="18" type="ORF">Maes01_00114</name>
</gene>
<dbReference type="Gene3D" id="2.40.170.20">
    <property type="entry name" value="TonB-dependent receptor, beta-barrel domain"/>
    <property type="match status" value="1"/>
</dbReference>
<dbReference type="Pfam" id="PF07715">
    <property type="entry name" value="Plug"/>
    <property type="match status" value="1"/>
</dbReference>
<evidence type="ECO:0000256" key="4">
    <source>
        <dbReference type="ARBA" id="ARBA00022496"/>
    </source>
</evidence>
<keyword evidence="10 12" id="KW-0472">Membrane</keyword>
<evidence type="ECO:0000256" key="1">
    <source>
        <dbReference type="ARBA" id="ARBA00004571"/>
    </source>
</evidence>
<evidence type="ECO:0000256" key="8">
    <source>
        <dbReference type="ARBA" id="ARBA00023065"/>
    </source>
</evidence>
<dbReference type="RefSeq" id="WP_345547800.1">
    <property type="nucleotide sequence ID" value="NZ_BAABRT010000001.1"/>
</dbReference>
<evidence type="ECO:0000256" key="15">
    <source>
        <dbReference type="SAM" id="SignalP"/>
    </source>
</evidence>
<comment type="subcellular location">
    <subcellularLocation>
        <location evidence="1 12">Cell outer membrane</location>
        <topology evidence="1 12">Multi-pass membrane protein</topology>
    </subcellularLocation>
</comment>
<evidence type="ECO:0000256" key="7">
    <source>
        <dbReference type="ARBA" id="ARBA00023004"/>
    </source>
</evidence>
<dbReference type="PANTHER" id="PTHR32552">
    <property type="entry name" value="FERRICHROME IRON RECEPTOR-RELATED"/>
    <property type="match status" value="1"/>
</dbReference>
<evidence type="ECO:0000256" key="10">
    <source>
        <dbReference type="ARBA" id="ARBA00023136"/>
    </source>
</evidence>